<protein>
    <recommendedName>
        <fullName evidence="5">Bulb-type lectin domain-containing protein</fullName>
    </recommendedName>
</protein>
<dbReference type="AlphaFoldDB" id="A0A4Y7K3Z9"/>
<sequence>MEKNLLSRVILLMFFVSSSLFILSQAITTPAGTIERITKQQLLASIPPNVGPTPTGSSQIFLTSPSGKYSVFLLRRETTLGAGGFGSDFCYMQVQDSGVSVWESECTPVSTANTCSLVFGEGGLEIFDGSNSAWDGDVDGDEPLETLEILDTGDMRIRDKEGELQWRASDNPIVNQNCGSIGSPGLSPVLPPFASPVHGGDEDHNGPFGQPGRAIPIPVGNGVGNQGLVEPIPADQEQPEDQVIAAAPAPLDDSEQLPEQAIGNPQHGVSSKPLSAAGLNQPFGGAAGANQEPLVDNTPYDSGCSKNKILPYCKCQT</sequence>
<dbReference type="InterPro" id="IPR036426">
    <property type="entry name" value="Bulb-type_lectin_dom_sf"/>
</dbReference>
<evidence type="ECO:0000256" key="1">
    <source>
        <dbReference type="SAM" id="MobiDB-lite"/>
    </source>
</evidence>
<dbReference type="Gramene" id="RZC66668">
    <property type="protein sequence ID" value="RZC66668"/>
    <property type="gene ID" value="C5167_010359"/>
</dbReference>
<dbReference type="SUPFAM" id="SSF51110">
    <property type="entry name" value="alpha-D-mannose-specific plant lectins"/>
    <property type="match status" value="1"/>
</dbReference>
<evidence type="ECO:0000313" key="3">
    <source>
        <dbReference type="EMBL" id="RZC66668.1"/>
    </source>
</evidence>
<dbReference type="OMA" id="QASIWES"/>
<keyword evidence="2" id="KW-0732">Signal</keyword>
<feature type="signal peptide" evidence="2">
    <location>
        <begin position="1"/>
        <end position="26"/>
    </location>
</feature>
<dbReference type="PANTHER" id="PTHR36481:SF2">
    <property type="entry name" value="EXPRESSED PROTEIN"/>
    <property type="match status" value="1"/>
</dbReference>
<proteinExistence type="predicted"/>
<feature type="chain" id="PRO_5021211561" description="Bulb-type lectin domain-containing protein" evidence="2">
    <location>
        <begin position="27"/>
        <end position="317"/>
    </location>
</feature>
<keyword evidence="4" id="KW-1185">Reference proteome</keyword>
<reference evidence="3 4" key="1">
    <citation type="journal article" date="2018" name="Science">
        <title>The opium poppy genome and morphinan production.</title>
        <authorList>
            <person name="Guo L."/>
            <person name="Winzer T."/>
            <person name="Yang X."/>
            <person name="Li Y."/>
            <person name="Ning Z."/>
            <person name="He Z."/>
            <person name="Teodor R."/>
            <person name="Lu Y."/>
            <person name="Bowser T.A."/>
            <person name="Graham I.A."/>
            <person name="Ye K."/>
        </authorList>
    </citation>
    <scope>NUCLEOTIDE SEQUENCE [LARGE SCALE GENOMIC DNA]</scope>
    <source>
        <strain evidence="4">cv. HN1</strain>
        <tissue evidence="3">Leaves</tissue>
    </source>
</reference>
<dbReference type="PANTHER" id="PTHR36481">
    <property type="entry name" value="EXPRESSED PROTEIN"/>
    <property type="match status" value="1"/>
</dbReference>
<accession>A0A4Y7K3Z9</accession>
<evidence type="ECO:0000256" key="2">
    <source>
        <dbReference type="SAM" id="SignalP"/>
    </source>
</evidence>
<name>A0A4Y7K3Z9_PAPSO</name>
<dbReference type="EMBL" id="CM010720">
    <property type="protein sequence ID" value="RZC66668.1"/>
    <property type="molecule type" value="Genomic_DNA"/>
</dbReference>
<gene>
    <name evidence="3" type="ORF">C5167_010359</name>
</gene>
<organism evidence="3 4">
    <name type="scientific">Papaver somniferum</name>
    <name type="common">Opium poppy</name>
    <dbReference type="NCBI Taxonomy" id="3469"/>
    <lineage>
        <taxon>Eukaryota</taxon>
        <taxon>Viridiplantae</taxon>
        <taxon>Streptophyta</taxon>
        <taxon>Embryophyta</taxon>
        <taxon>Tracheophyta</taxon>
        <taxon>Spermatophyta</taxon>
        <taxon>Magnoliopsida</taxon>
        <taxon>Ranunculales</taxon>
        <taxon>Papaveraceae</taxon>
        <taxon>Papaveroideae</taxon>
        <taxon>Papaver</taxon>
    </lineage>
</organism>
<evidence type="ECO:0008006" key="5">
    <source>
        <dbReference type="Google" id="ProtNLM"/>
    </source>
</evidence>
<dbReference type="Proteomes" id="UP000316621">
    <property type="component" value="Chromosome 6"/>
</dbReference>
<evidence type="ECO:0000313" key="4">
    <source>
        <dbReference type="Proteomes" id="UP000316621"/>
    </source>
</evidence>
<dbReference type="STRING" id="3469.A0A4Y7K3Z9"/>
<feature type="region of interest" description="Disordered" evidence="1">
    <location>
        <begin position="259"/>
        <end position="301"/>
    </location>
</feature>